<evidence type="ECO:0000313" key="4">
    <source>
        <dbReference type="Proteomes" id="UP000683360"/>
    </source>
</evidence>
<proteinExistence type="predicted"/>
<keyword evidence="4" id="KW-1185">Reference proteome</keyword>
<feature type="domain" description="Cadherin-like beta-sandwich-like" evidence="2">
    <location>
        <begin position="43"/>
        <end position="130"/>
    </location>
</feature>
<dbReference type="AlphaFoldDB" id="A0A8S3QW21"/>
<dbReference type="Gene3D" id="1.25.40.10">
    <property type="entry name" value="Tetratricopeptide repeat domain"/>
    <property type="match status" value="1"/>
</dbReference>
<name>A0A8S3QW21_MYTED</name>
<gene>
    <name evidence="3" type="ORF">MEDL_15238</name>
</gene>
<dbReference type="InterPro" id="IPR025883">
    <property type="entry name" value="Cadherin-like_domain"/>
</dbReference>
<accession>A0A8S3QW21</accession>
<reference evidence="3" key="1">
    <citation type="submission" date="2021-03" db="EMBL/GenBank/DDBJ databases">
        <authorList>
            <person name="Bekaert M."/>
        </authorList>
    </citation>
    <scope>NUCLEOTIDE SEQUENCE</scope>
</reference>
<feature type="compositionally biased region" description="Low complexity" evidence="1">
    <location>
        <begin position="728"/>
        <end position="811"/>
    </location>
</feature>
<dbReference type="OrthoDB" id="9991317at2759"/>
<evidence type="ECO:0000256" key="1">
    <source>
        <dbReference type="SAM" id="MobiDB-lite"/>
    </source>
</evidence>
<dbReference type="InterPro" id="IPR011990">
    <property type="entry name" value="TPR-like_helical_dom_sf"/>
</dbReference>
<feature type="compositionally biased region" description="Basic and acidic residues" evidence="1">
    <location>
        <begin position="812"/>
        <end position="822"/>
    </location>
</feature>
<dbReference type="Pfam" id="PF12733">
    <property type="entry name" value="Cadherin-like"/>
    <property type="match status" value="1"/>
</dbReference>
<comment type="caution">
    <text evidence="3">The sequence shown here is derived from an EMBL/GenBank/DDBJ whole genome shotgun (WGS) entry which is preliminary data.</text>
</comment>
<evidence type="ECO:0000313" key="3">
    <source>
        <dbReference type="EMBL" id="CAG2200627.1"/>
    </source>
</evidence>
<evidence type="ECO:0000259" key="2">
    <source>
        <dbReference type="Pfam" id="PF12733"/>
    </source>
</evidence>
<dbReference type="Proteomes" id="UP000683360">
    <property type="component" value="Unassembled WGS sequence"/>
</dbReference>
<organism evidence="3 4">
    <name type="scientific">Mytilus edulis</name>
    <name type="common">Blue mussel</name>
    <dbReference type="NCBI Taxonomy" id="6550"/>
    <lineage>
        <taxon>Eukaryota</taxon>
        <taxon>Metazoa</taxon>
        <taxon>Spiralia</taxon>
        <taxon>Lophotrochozoa</taxon>
        <taxon>Mollusca</taxon>
        <taxon>Bivalvia</taxon>
        <taxon>Autobranchia</taxon>
        <taxon>Pteriomorphia</taxon>
        <taxon>Mytilida</taxon>
        <taxon>Mytiloidea</taxon>
        <taxon>Mytilidae</taxon>
        <taxon>Mytilinae</taxon>
        <taxon>Mytilus</taxon>
    </lineage>
</organism>
<dbReference type="EMBL" id="CAJPWZ010000752">
    <property type="protein sequence ID" value="CAG2200627.1"/>
    <property type="molecule type" value="Genomic_DNA"/>
</dbReference>
<protein>
    <recommendedName>
        <fullName evidence="2">Cadherin-like beta-sandwich-like domain-containing protein</fullName>
    </recommendedName>
</protein>
<sequence length="1118" mass="122942">MNALELIFRTTLSNSRIEVTSEDCTIKNYFIHAKRLSAKDATLSDLKLSDGDYHQNFPDNVFEYSCLLPCNSDKVTVTPIAPDPKNAVLVCKEKPGTSTPLNVGETNLQIEVTSADGSNKQTYSLDIIRKPLPRYVKITDDNLAQQYECPISLSSLYRPITIKANDEKHTYSAPNIDAFTRTSETKKYSELGSIIDKTNVAPKPLDVKDMFKDVTAPLNHTVQVRKWEKQMQQCFDDLDDLKKGGEEFIQEYYKSLPKPGESKQYDDGCTPLDYLQRASHCIASAIKLKPKDPNLHLQLGKILEEKYYCEDLFGQKKEEHEALPSFNLDAKESSRDEECAAICKLRGVDASSAPIALQLKAIDQEYHHLIENGQSVQADRVMGLFAWKSKQASQEGMAAQKATDEENPLGQAYLKYMDALVIDEAKAVFNFHVGRLLVIQGNFSEAAKRLEVTLNWNPNYQMGRFYLGLALALQKEGPGARVKEAVSYLLEAMETLLTQNTKFAMTERDPREITPELHSDNLVRSNNVHLLRGIVQLGRLLTQNADIKDCISGKDVLHTAALLAAQVLPNIAKGDAYKQFEWVLLESHATLLEILMKNGGNEKLITQRCQRLSSLIFHSTLPMNEQLLTLQEKTCQKLVQIQPCNAHSLYLLGLSQFAQYENCPPGDKSQEILKDCKSSYESSIELEGKPASGNAVENLVGQTWWQARLKQEEEQKKAVEASKTKASPTPAGRGAPARGAPAGRGAPARGAPAARGTPAARGKGPATPAARGAPAGRGAARGTPAKVAAPAKAPAGKTVGKPAAACHSQPAKQEKTEEKKPEPQTPPAATQTSDSKPSLAAPINRKTYLPRLGLARAHRSAGEIEESQKYYNEVIVMAPEIHDAYIELAEMLTVKDPQAAVDVYCKFPLSETPTFDDAYIIGDIVRLLMKGEKYDDPRLQTNMIAYGRVLGLGVLEKYVKILEDKFKTKILREVYAGVNGKSVDDQDMQAFFKFKVLDSHYHIVSICFPTRAPNLYPYGLIHLGHSLTLMVGLYQTNLVFGLKGNFYGPSSGVATAPPLAPAPPVAVSLTLAVASSTIVPDSRAQSASFPHGTQGLDHASSLDGLQKLRLDFGESFKA</sequence>
<feature type="region of interest" description="Disordered" evidence="1">
    <location>
        <begin position="715"/>
        <end position="843"/>
    </location>
</feature>
<dbReference type="SUPFAM" id="SSF48452">
    <property type="entry name" value="TPR-like"/>
    <property type="match status" value="1"/>
</dbReference>